<keyword evidence="3" id="KW-1185">Reference proteome</keyword>
<dbReference type="EMBL" id="JACASE010000012">
    <property type="protein sequence ID" value="KAF6422627.1"/>
    <property type="molecule type" value="Genomic_DNA"/>
</dbReference>
<accession>A0A7J8DHF2</accession>
<evidence type="ECO:0000313" key="3">
    <source>
        <dbReference type="Proteomes" id="UP000593571"/>
    </source>
</evidence>
<evidence type="ECO:0000256" key="1">
    <source>
        <dbReference type="SAM" id="MobiDB-lite"/>
    </source>
</evidence>
<comment type="caution">
    <text evidence="2">The sequence shown here is derived from an EMBL/GenBank/DDBJ whole genome shotgun (WGS) entry which is preliminary data.</text>
</comment>
<gene>
    <name evidence="2" type="ORF">HJG63_008471</name>
</gene>
<feature type="region of interest" description="Disordered" evidence="1">
    <location>
        <begin position="306"/>
        <end position="325"/>
    </location>
</feature>
<dbReference type="AlphaFoldDB" id="A0A7J8DHF2"/>
<protein>
    <submittedName>
        <fullName evidence="2">Uncharacterized protein</fullName>
    </submittedName>
</protein>
<reference evidence="2 3" key="1">
    <citation type="journal article" date="2020" name="Nature">
        <title>Six reference-quality genomes reveal evolution of bat adaptations.</title>
        <authorList>
            <person name="Jebb D."/>
            <person name="Huang Z."/>
            <person name="Pippel M."/>
            <person name="Hughes G.M."/>
            <person name="Lavrichenko K."/>
            <person name="Devanna P."/>
            <person name="Winkler S."/>
            <person name="Jermiin L.S."/>
            <person name="Skirmuntt E.C."/>
            <person name="Katzourakis A."/>
            <person name="Burkitt-Gray L."/>
            <person name="Ray D.A."/>
            <person name="Sullivan K.A.M."/>
            <person name="Roscito J.G."/>
            <person name="Kirilenko B.M."/>
            <person name="Davalos L.M."/>
            <person name="Corthals A.P."/>
            <person name="Power M.L."/>
            <person name="Jones G."/>
            <person name="Ransome R.D."/>
            <person name="Dechmann D.K.N."/>
            <person name="Locatelli A.G."/>
            <person name="Puechmaille S.J."/>
            <person name="Fedrigo O."/>
            <person name="Jarvis E.D."/>
            <person name="Hiller M."/>
            <person name="Vernes S.C."/>
            <person name="Myers E.W."/>
            <person name="Teeling E.C."/>
        </authorList>
    </citation>
    <scope>NUCLEOTIDE SEQUENCE [LARGE SCALE GENOMIC DNA]</scope>
    <source>
        <strain evidence="2">MRouAeg1</strain>
        <tissue evidence="2">Muscle</tissue>
    </source>
</reference>
<sequence length="325" mass="34252">MCSPLGRLPGEVSRSGGRWSQATVLGHARLPGAIPQRASELGWGGLCTPTQGRASGGRVCFQSAPRRTRLQLGRDVLACEGTLAVGEGQLALPSASVPTAVPRTWALWLASQPAKGRWCVFWRRLSTPFFWPPEPARPLPQCPLCPLEAGGHWAGQGRGQALALAGHWAPKHRCRPWAAGVRGPRGRSLQCRLCPHHGNGSLLLLQVPGGPRVSMAPVPQGGGASRPGCPSPTRRGRDPHSGGSLAAKSPFLAWRTLPLPLTGSSVLWVLGPESWGRGACPQGCCCPRWAGRQDASTRPRGVCTHALGSEGSPQSLARGPGSRSF</sequence>
<organism evidence="2 3">
    <name type="scientific">Rousettus aegyptiacus</name>
    <name type="common">Egyptian fruit bat</name>
    <name type="synonym">Pteropus aegyptiacus</name>
    <dbReference type="NCBI Taxonomy" id="9407"/>
    <lineage>
        <taxon>Eukaryota</taxon>
        <taxon>Metazoa</taxon>
        <taxon>Chordata</taxon>
        <taxon>Craniata</taxon>
        <taxon>Vertebrata</taxon>
        <taxon>Euteleostomi</taxon>
        <taxon>Mammalia</taxon>
        <taxon>Eutheria</taxon>
        <taxon>Laurasiatheria</taxon>
        <taxon>Chiroptera</taxon>
        <taxon>Yinpterochiroptera</taxon>
        <taxon>Pteropodoidea</taxon>
        <taxon>Pteropodidae</taxon>
        <taxon>Rousettinae</taxon>
        <taxon>Rousettus</taxon>
    </lineage>
</organism>
<proteinExistence type="predicted"/>
<dbReference type="Proteomes" id="UP000593571">
    <property type="component" value="Unassembled WGS sequence"/>
</dbReference>
<name>A0A7J8DHF2_ROUAE</name>
<feature type="region of interest" description="Disordered" evidence="1">
    <location>
        <begin position="213"/>
        <end position="244"/>
    </location>
</feature>
<evidence type="ECO:0000313" key="2">
    <source>
        <dbReference type="EMBL" id="KAF6422627.1"/>
    </source>
</evidence>